<gene>
    <name evidence="2" type="ORF">BGZ97_002788</name>
</gene>
<dbReference type="Pfam" id="PF05729">
    <property type="entry name" value="NACHT"/>
    <property type="match status" value="1"/>
</dbReference>
<dbReference type="Pfam" id="PF23948">
    <property type="entry name" value="ARM_5"/>
    <property type="match status" value="1"/>
</dbReference>
<sequence>MQKIAGVSSFKRMFLGHDQSYYLEKGKGYLTRAEQQKNSNIPEAQRLFIKSQDTLNKILPAQRNAEVEGCLAQAYLGQGDVLRAQGLLLEARALYEKARPYRPHEVEQKLAALPPSSLPPAVPTQRQGQHTIAAVYGRTIPPLLSSPPQTQAAVFFKHDACPITHKPYQVEEEIAQLQGTRHLAYCLQQATLSEAQKKPLTDLAAKIVDLFAGRATKTLLIVQEITPLARIPDPEIYQSLLNQALKTLKEPLLNANVMQGLAVMIRYCPEKLVEEGTLSSSDLMDGLKVLLERLQSAYQYDKDTTRLQTLLQTLTQLLEAMALIGVTGISRKHMQEPLKKILGGLSKHSHLTIQFQARYARQALAHIPNDESTSQAVARRTVDVAKGILTLANAVKTLDPVKLLDTFEHFSEAFSGADEITKELISLAKEFYEAGSTVQKGGTEIREGMDFNRRHRWYAALQATDILLAEGQFSQLEVFVRNSPYRQHADFLQGLCQRLEQIARSHQDEAIQRAAIDFLGDLIQNPAQWKSHSEVKQSASHALERLAAALTGTVQTRAQELLKQSNPNWTPAAQTGQNYVPPVWASTWQEGPSSQLLSEARGDLAHFRRQQEIELQSKQEPLAILGQNIEAEYFTAWEEPGEIQDGLAMYVAPQATTVTDTNTLFNLDDAVTTFLTQKENAGQKTRVLLLRGEAGSGKSTFDRQLARRLWREYSAAPASDERPIPLYIALQTIDKPHQNLIGQYLSDTCRFSPEQIEALRKSQRFILILDGYDEIPAEQRNLYADKQLDQWQAKIILSCRPEYLTEGYQNHLQPRGYSRLLLEYQLASFSEPLINTYIDQYVKHTQAKWSAQQYKDTLARIPNVNALLGTPFLLKMALSVLPTLDKVQFDQVGLTRIQLYAQFVQMWFERALDRLKAIQSKLTDAQQKAFCNLEDEFIGHSQVFNTDLALAMAEAKTTMADYSAIARRGVPQDKRYEPFLSSKDEEKNLLRFSALLIRQHQQYKFIHKSIQDYLVARAVWEELENASERDASHGAEPLNEIKHV</sequence>
<dbReference type="EMBL" id="JAAAIN010000163">
    <property type="protein sequence ID" value="KAG0319092.1"/>
    <property type="molecule type" value="Genomic_DNA"/>
</dbReference>
<comment type="caution">
    <text evidence="2">The sequence shown here is derived from an EMBL/GenBank/DDBJ whole genome shotgun (WGS) entry which is preliminary data.</text>
</comment>
<feature type="non-terminal residue" evidence="2">
    <location>
        <position position="1044"/>
    </location>
</feature>
<dbReference type="InterPro" id="IPR027417">
    <property type="entry name" value="P-loop_NTPase"/>
</dbReference>
<dbReference type="OrthoDB" id="538223at2759"/>
<proteinExistence type="predicted"/>
<name>A0A9P6UTM2_9FUNG</name>
<dbReference type="AlphaFoldDB" id="A0A9P6UTM2"/>
<evidence type="ECO:0000259" key="1">
    <source>
        <dbReference type="PROSITE" id="PS50837"/>
    </source>
</evidence>
<dbReference type="Gene3D" id="3.40.50.300">
    <property type="entry name" value="P-loop containing nucleotide triphosphate hydrolases"/>
    <property type="match status" value="1"/>
</dbReference>
<dbReference type="Proteomes" id="UP000823405">
    <property type="component" value="Unassembled WGS sequence"/>
</dbReference>
<protein>
    <recommendedName>
        <fullName evidence="1">NACHT domain-containing protein</fullName>
    </recommendedName>
</protein>
<evidence type="ECO:0000313" key="2">
    <source>
        <dbReference type="EMBL" id="KAG0319092.1"/>
    </source>
</evidence>
<reference evidence="2" key="1">
    <citation type="journal article" date="2020" name="Fungal Divers.">
        <title>Resolving the Mortierellaceae phylogeny through synthesis of multi-gene phylogenetics and phylogenomics.</title>
        <authorList>
            <person name="Vandepol N."/>
            <person name="Liber J."/>
            <person name="Desiro A."/>
            <person name="Na H."/>
            <person name="Kennedy M."/>
            <person name="Barry K."/>
            <person name="Grigoriev I.V."/>
            <person name="Miller A.N."/>
            <person name="O'Donnell K."/>
            <person name="Stajich J.E."/>
            <person name="Bonito G."/>
        </authorList>
    </citation>
    <scope>NUCLEOTIDE SEQUENCE</scope>
    <source>
        <strain evidence="2">NVP60</strain>
    </source>
</reference>
<dbReference type="PANTHER" id="PTHR46312:SF2">
    <property type="entry name" value="NUCLEOTIDE-BINDING OLIGOMERIZATION DOMAIN-CONTAINING PROTEIN 2-LIKE"/>
    <property type="match status" value="1"/>
</dbReference>
<evidence type="ECO:0000313" key="3">
    <source>
        <dbReference type="Proteomes" id="UP000823405"/>
    </source>
</evidence>
<dbReference type="SUPFAM" id="SSF48371">
    <property type="entry name" value="ARM repeat"/>
    <property type="match status" value="1"/>
</dbReference>
<feature type="domain" description="NACHT" evidence="1">
    <location>
        <begin position="686"/>
        <end position="780"/>
    </location>
</feature>
<dbReference type="InterPro" id="IPR056251">
    <property type="entry name" value="Arm_rpt_dom"/>
</dbReference>
<dbReference type="InterPro" id="IPR007111">
    <property type="entry name" value="NACHT_NTPase"/>
</dbReference>
<dbReference type="PANTHER" id="PTHR46312">
    <property type="entry name" value="NACHT DOMAIN-CONTAINING PROTEIN"/>
    <property type="match status" value="1"/>
</dbReference>
<organism evidence="2 3">
    <name type="scientific">Linnemannia gamsii</name>
    <dbReference type="NCBI Taxonomy" id="64522"/>
    <lineage>
        <taxon>Eukaryota</taxon>
        <taxon>Fungi</taxon>
        <taxon>Fungi incertae sedis</taxon>
        <taxon>Mucoromycota</taxon>
        <taxon>Mortierellomycotina</taxon>
        <taxon>Mortierellomycetes</taxon>
        <taxon>Mortierellales</taxon>
        <taxon>Mortierellaceae</taxon>
        <taxon>Linnemannia</taxon>
    </lineage>
</organism>
<accession>A0A9P6UTM2</accession>
<keyword evidence="3" id="KW-1185">Reference proteome</keyword>
<dbReference type="PROSITE" id="PS50837">
    <property type="entry name" value="NACHT"/>
    <property type="match status" value="1"/>
</dbReference>
<dbReference type="SUPFAM" id="SSF52540">
    <property type="entry name" value="P-loop containing nucleoside triphosphate hydrolases"/>
    <property type="match status" value="1"/>
</dbReference>
<dbReference type="InterPro" id="IPR016024">
    <property type="entry name" value="ARM-type_fold"/>
</dbReference>